<sequence length="264" mass="29546">MDNYLAKHRHQHYYNAIAQAEANTLTRKANFIAHSHLNHPLVRLDFNNEIQAFIKAQFDVISRTSDDNICQQCIQNIKTEIDYLDTQDRLLRSGNAAIHASISVIKDKDNWGYIINGIGVVLGGLQVVAGLAVISASLASGVVIGTAFGGMLVLHGLNGVQESAENLIFNKSDSIGFLKKGYIVTAEFLGFDSKVGQIAYSSMDLALSLYGFVRLIKKNEAWRLFYYLNTDYVRKIKEMSRNELLIEIYNDGMAIKSIRDSYNK</sequence>
<accession>A0A0J5LZL1</accession>
<dbReference type="RefSeq" id="WP_048278361.1">
    <property type="nucleotide sequence ID" value="NZ_LDZF01000004.1"/>
</dbReference>
<dbReference type="Pfam" id="PF13988">
    <property type="entry name" value="DUF4225"/>
    <property type="match status" value="1"/>
</dbReference>
<feature type="transmembrane region" description="Helical" evidence="1">
    <location>
        <begin position="138"/>
        <end position="157"/>
    </location>
</feature>
<evidence type="ECO:0000256" key="1">
    <source>
        <dbReference type="SAM" id="Phobius"/>
    </source>
</evidence>
<dbReference type="STRING" id="61647.LG71_09570"/>
<protein>
    <recommendedName>
        <fullName evidence="4">DUF4225 domain-containing protein</fullName>
    </recommendedName>
</protein>
<keyword evidence="1" id="KW-0812">Transmembrane</keyword>
<dbReference type="EMBL" id="LDZF01000004">
    <property type="protein sequence ID" value="KMK15353.1"/>
    <property type="molecule type" value="Genomic_DNA"/>
</dbReference>
<keyword evidence="1" id="KW-1133">Transmembrane helix</keyword>
<evidence type="ECO:0008006" key="4">
    <source>
        <dbReference type="Google" id="ProtNLM"/>
    </source>
</evidence>
<organism evidence="2 3">
    <name type="scientific">Pluralibacter gergoviae</name>
    <name type="common">Enterobacter gergoviae</name>
    <dbReference type="NCBI Taxonomy" id="61647"/>
    <lineage>
        <taxon>Bacteria</taxon>
        <taxon>Pseudomonadati</taxon>
        <taxon>Pseudomonadota</taxon>
        <taxon>Gammaproteobacteria</taxon>
        <taxon>Enterobacterales</taxon>
        <taxon>Enterobacteriaceae</taxon>
        <taxon>Pluralibacter</taxon>
    </lineage>
</organism>
<evidence type="ECO:0000313" key="2">
    <source>
        <dbReference type="EMBL" id="KMK15353.1"/>
    </source>
</evidence>
<comment type="caution">
    <text evidence="2">The sequence shown here is derived from an EMBL/GenBank/DDBJ whole genome shotgun (WGS) entry which is preliminary data.</text>
</comment>
<name>A0A0J5LZL1_PLUGE</name>
<dbReference type="Proteomes" id="UP000036196">
    <property type="component" value="Unassembled WGS sequence"/>
</dbReference>
<dbReference type="AlphaFoldDB" id="A0A0J5LZL1"/>
<dbReference type="eggNOG" id="ENOG502Z9D7">
    <property type="taxonomic scope" value="Bacteria"/>
</dbReference>
<reference evidence="2 3" key="1">
    <citation type="submission" date="2015-05" db="EMBL/GenBank/DDBJ databases">
        <title>Genome sequences of Pluralibacter gergoviae.</title>
        <authorList>
            <person name="Greninger A.L."/>
            <person name="Miller S."/>
        </authorList>
    </citation>
    <scope>NUCLEOTIDE SEQUENCE [LARGE SCALE GENOMIC DNA]</scope>
    <source>
        <strain evidence="2 3">JS81F13</strain>
    </source>
</reference>
<proteinExistence type="predicted"/>
<gene>
    <name evidence="2" type="ORF">ABW06_05080</name>
</gene>
<dbReference type="InterPro" id="IPR025320">
    <property type="entry name" value="DUF4225"/>
</dbReference>
<keyword evidence="1" id="KW-0472">Membrane</keyword>
<dbReference type="PATRIC" id="fig|61647.15.peg.3859"/>
<evidence type="ECO:0000313" key="3">
    <source>
        <dbReference type="Proteomes" id="UP000036196"/>
    </source>
</evidence>
<keyword evidence="3" id="KW-1185">Reference proteome</keyword>
<feature type="transmembrane region" description="Helical" evidence="1">
    <location>
        <begin position="111"/>
        <end position="132"/>
    </location>
</feature>